<dbReference type="Proteomes" id="UP000192439">
    <property type="component" value="Chromosome"/>
</dbReference>
<proteinExistence type="predicted"/>
<protein>
    <submittedName>
        <fullName evidence="1">Uncharacterized protein</fullName>
    </submittedName>
</protein>
<dbReference type="EMBL" id="CP020771">
    <property type="protein sequence ID" value="ARI79716.1"/>
    <property type="molecule type" value="Genomic_DNA"/>
</dbReference>
<sequence length="59" mass="6804">MDFEIISDITNIEIIATGTGIRNRERLQKQYGKGKWRKLKGIAQVQLPNGIVRLAEVHW</sequence>
<name>A0AB33BSJ5_MICA7</name>
<accession>A0AB33BSJ5</accession>
<dbReference type="AlphaFoldDB" id="A0AB33BSJ5"/>
<gene>
    <name evidence="1" type="ORF">BH695_0435</name>
</gene>
<evidence type="ECO:0000313" key="1">
    <source>
        <dbReference type="EMBL" id="ARI79716.1"/>
    </source>
</evidence>
<reference evidence="1 2" key="1">
    <citation type="journal article" date="2018" name="Harmful Algae">
        <title>The highly heterogeneous methylated genomes and diverse restriction-modification systems of bloom-forming Microcystis.</title>
        <authorList>
            <person name="Zhao L."/>
            <person name="Song Y."/>
            <person name="Li L."/>
            <person name="Gan N."/>
            <person name="Brand J.J."/>
            <person name="Song L."/>
        </authorList>
    </citation>
    <scope>NUCLEOTIDE SEQUENCE [LARGE SCALE GENOMIC DNA]</scope>
    <source>
        <strain evidence="1 2">PCC 7806SL</strain>
    </source>
</reference>
<organism evidence="1 2">
    <name type="scientific">Microcystis aeruginosa PCC 7806SL</name>
    <dbReference type="NCBI Taxonomy" id="1903187"/>
    <lineage>
        <taxon>Bacteria</taxon>
        <taxon>Bacillati</taxon>
        <taxon>Cyanobacteriota</taxon>
        <taxon>Cyanophyceae</taxon>
        <taxon>Oscillatoriophycideae</taxon>
        <taxon>Chroococcales</taxon>
        <taxon>Microcystaceae</taxon>
        <taxon>Microcystis</taxon>
    </lineage>
</organism>
<dbReference type="RefSeq" id="WP_002748166.1">
    <property type="nucleotide sequence ID" value="NZ_CP020771.1"/>
</dbReference>
<keyword evidence="2" id="KW-1185">Reference proteome</keyword>
<evidence type="ECO:0000313" key="2">
    <source>
        <dbReference type="Proteomes" id="UP000192439"/>
    </source>
</evidence>